<accession>D3KI01</accession>
<dbReference type="OMA" id="YFCTSTW"/>
<keyword evidence="2" id="KW-1185">Reference proteome</keyword>
<evidence type="ECO:0000313" key="1">
    <source>
        <dbReference type="EMBL" id="KAE8302828.1"/>
    </source>
</evidence>
<comment type="caution">
    <text evidence="1">The sequence shown here is derived from an EMBL/GenBank/DDBJ whole genome shotgun (WGS) entry which is preliminary data.</text>
</comment>
<sequence length="168" mass="19064">MTLFLFRLLSGLLSLFYSFLVIKVTRDNGVSALNYFCTSTWVMLSLFFFLLAAAPETARIRRFITTLSLQCLGSSSAMSVGVLFYWPDRFANPEHIIAHYLPTILVASIARRSRIMLRPFQVFTISNTWPILYLLSTNDTSEVYGLEFPNKTYTVPVALLLPVLIVCC</sequence>
<reference evidence="1 2" key="1">
    <citation type="journal article" date="2007" name="Science">
        <title>Genomic minimalism in the early diverging intestinal parasite Giardia lamblia.</title>
        <authorList>
            <person name="Morrison H.G."/>
            <person name="McArthur A.G."/>
            <person name="Gillin F.D."/>
            <person name="Aley S.B."/>
            <person name="Adam R.D."/>
            <person name="Olsen G.J."/>
            <person name="Best A.A."/>
            <person name="Cande W.Z."/>
            <person name="Chen F."/>
            <person name="Cipriano M.J."/>
            <person name="Davids B.J."/>
            <person name="Dawson S.C."/>
            <person name="Elmendorf H.G."/>
            <person name="Hehl A.B."/>
            <person name="Holder M.E."/>
            <person name="Huse S.M."/>
            <person name="Kim U.U."/>
            <person name="Lasek-Nesselquist E."/>
            <person name="Manning G."/>
            <person name="Nigam A."/>
            <person name="Nixon J.E."/>
            <person name="Palm D."/>
            <person name="Passamaneck N.E."/>
            <person name="Prabhu A."/>
            <person name="Reich C.I."/>
            <person name="Reiner D.S."/>
            <person name="Samuelson J."/>
            <person name="Svard S.G."/>
            <person name="Sogin M.L."/>
        </authorList>
    </citation>
    <scope>NUCLEOTIDE SEQUENCE [LARGE SCALE GENOMIC DNA]</scope>
    <source>
        <strain evidence="1 2">WB C6</strain>
    </source>
</reference>
<gene>
    <name evidence="1" type="ORF">GL50803_003073</name>
</gene>
<name>D3KI01_GIAIC</name>
<evidence type="ECO:0000313" key="2">
    <source>
        <dbReference type="Proteomes" id="UP000001548"/>
    </source>
</evidence>
<dbReference type="Proteomes" id="UP000001548">
    <property type="component" value="Unassembled WGS sequence"/>
</dbReference>
<protein>
    <submittedName>
        <fullName evidence="1">Uncharacterized protein</fullName>
    </submittedName>
</protein>
<dbReference type="HOGENOM" id="CLU_1589531_0_0_1"/>
<proteinExistence type="predicted"/>
<dbReference type="EMBL" id="AACB03000003">
    <property type="protein sequence ID" value="KAE8302828.1"/>
    <property type="molecule type" value="Genomic_DNA"/>
</dbReference>
<dbReference type="AlphaFoldDB" id="D3KI01"/>
<dbReference type="VEuPathDB" id="GiardiaDB:GL50803_3073"/>
<organism evidence="1 2">
    <name type="scientific">Giardia intestinalis (strain ATCC 50803 / WB clone C6)</name>
    <name type="common">Giardia lamblia</name>
    <dbReference type="NCBI Taxonomy" id="184922"/>
    <lineage>
        <taxon>Eukaryota</taxon>
        <taxon>Metamonada</taxon>
        <taxon>Diplomonadida</taxon>
        <taxon>Hexamitidae</taxon>
        <taxon>Giardiinae</taxon>
        <taxon>Giardia</taxon>
    </lineage>
</organism>